<dbReference type="AlphaFoldDB" id="A0A0V1GP36"/>
<sequence>MELLQRMSSAGIFTSILCNASSFFSINACERKETKEVVAKPSRRKSKL</sequence>
<evidence type="ECO:0000313" key="1">
    <source>
        <dbReference type="EMBL" id="KRY99897.1"/>
    </source>
</evidence>
<gene>
    <name evidence="1" type="ORF">T11_4085</name>
</gene>
<dbReference type="Proteomes" id="UP000055024">
    <property type="component" value="Unassembled WGS sequence"/>
</dbReference>
<organism evidence="1 2">
    <name type="scientific">Trichinella zimbabwensis</name>
    <dbReference type="NCBI Taxonomy" id="268475"/>
    <lineage>
        <taxon>Eukaryota</taxon>
        <taxon>Metazoa</taxon>
        <taxon>Ecdysozoa</taxon>
        <taxon>Nematoda</taxon>
        <taxon>Enoplea</taxon>
        <taxon>Dorylaimia</taxon>
        <taxon>Trichinellida</taxon>
        <taxon>Trichinellidae</taxon>
        <taxon>Trichinella</taxon>
    </lineage>
</organism>
<dbReference type="EMBL" id="JYDP01000652">
    <property type="protein sequence ID" value="KRY99897.1"/>
    <property type="molecule type" value="Genomic_DNA"/>
</dbReference>
<accession>A0A0V1GP36</accession>
<name>A0A0V1GP36_9BILA</name>
<comment type="caution">
    <text evidence="1">The sequence shown here is derived from an EMBL/GenBank/DDBJ whole genome shotgun (WGS) entry which is preliminary data.</text>
</comment>
<reference evidence="1 2" key="1">
    <citation type="submission" date="2015-01" db="EMBL/GenBank/DDBJ databases">
        <title>Evolution of Trichinella species and genotypes.</title>
        <authorList>
            <person name="Korhonen P.K."/>
            <person name="Edoardo P."/>
            <person name="Giuseppe L.R."/>
            <person name="Gasser R.B."/>
        </authorList>
    </citation>
    <scope>NUCLEOTIDE SEQUENCE [LARGE SCALE GENOMIC DNA]</scope>
    <source>
        <strain evidence="1">ISS1029</strain>
    </source>
</reference>
<evidence type="ECO:0000313" key="2">
    <source>
        <dbReference type="Proteomes" id="UP000055024"/>
    </source>
</evidence>
<keyword evidence="2" id="KW-1185">Reference proteome</keyword>
<protein>
    <submittedName>
        <fullName evidence="1">Uncharacterized protein</fullName>
    </submittedName>
</protein>
<proteinExistence type="predicted"/>